<evidence type="ECO:0000313" key="3">
    <source>
        <dbReference type="Proteomes" id="UP001438707"/>
    </source>
</evidence>
<dbReference type="SMART" id="SM00028">
    <property type="entry name" value="TPR"/>
    <property type="match status" value="3"/>
</dbReference>
<protein>
    <submittedName>
        <fullName evidence="2">Uncharacterized protein</fullName>
    </submittedName>
</protein>
<reference evidence="2 3" key="1">
    <citation type="journal article" date="2024" name="Nat. Commun.">
        <title>Phylogenomics reveals the evolutionary origins of lichenization in chlorophyte algae.</title>
        <authorList>
            <person name="Puginier C."/>
            <person name="Libourel C."/>
            <person name="Otte J."/>
            <person name="Skaloud P."/>
            <person name="Haon M."/>
            <person name="Grisel S."/>
            <person name="Petersen M."/>
            <person name="Berrin J.G."/>
            <person name="Delaux P.M."/>
            <person name="Dal Grande F."/>
            <person name="Keller J."/>
        </authorList>
    </citation>
    <scope>NUCLEOTIDE SEQUENCE [LARGE SCALE GENOMIC DNA]</scope>
    <source>
        <strain evidence="2 3">SAG 2145</strain>
    </source>
</reference>
<dbReference type="Gene3D" id="1.25.40.10">
    <property type="entry name" value="Tetratricopeptide repeat domain"/>
    <property type="match status" value="2"/>
</dbReference>
<dbReference type="InterPro" id="IPR011990">
    <property type="entry name" value="TPR-like_helical_dom_sf"/>
</dbReference>
<feature type="region of interest" description="Disordered" evidence="1">
    <location>
        <begin position="454"/>
        <end position="489"/>
    </location>
</feature>
<name>A0AAW1QKP6_9CHLO</name>
<comment type="caution">
    <text evidence="2">The sequence shown here is derived from an EMBL/GenBank/DDBJ whole genome shotgun (WGS) entry which is preliminary data.</text>
</comment>
<gene>
    <name evidence="2" type="ORF">WJX74_003920</name>
</gene>
<keyword evidence="3" id="KW-1185">Reference proteome</keyword>
<evidence type="ECO:0000256" key="1">
    <source>
        <dbReference type="SAM" id="MobiDB-lite"/>
    </source>
</evidence>
<dbReference type="EMBL" id="JALJOS010000034">
    <property type="protein sequence ID" value="KAK9822056.1"/>
    <property type="molecule type" value="Genomic_DNA"/>
</dbReference>
<accession>A0AAW1QKP6</accession>
<organism evidence="2 3">
    <name type="scientific">Apatococcus lobatus</name>
    <dbReference type="NCBI Taxonomy" id="904363"/>
    <lineage>
        <taxon>Eukaryota</taxon>
        <taxon>Viridiplantae</taxon>
        <taxon>Chlorophyta</taxon>
        <taxon>core chlorophytes</taxon>
        <taxon>Trebouxiophyceae</taxon>
        <taxon>Chlorellales</taxon>
        <taxon>Chlorellaceae</taxon>
        <taxon>Apatococcus</taxon>
    </lineage>
</organism>
<feature type="compositionally biased region" description="Basic and acidic residues" evidence="1">
    <location>
        <begin position="454"/>
        <end position="467"/>
    </location>
</feature>
<sequence length="489" mass="53427">MVSETTCSPPTAQLDDLKRNAAVELKESHFAAAIQLYLKAYEDYQDVGSLSNASLAAFRSGDPRKAVEYADLAFRRFKAQDSPPELQAKALYRKGSALLAGGQPEFAVPTLQRALKTSGGSTSISAGLLQALSKVSQEWLVKHWTTLITDAEKPAALSSRDGRLLRRPPMPAKLEQGQLMEALQQAFTKSLQQHARDLLVEAQGQRPGRGPLSLLRGYAYLAAGNAEQAVKDAQAAQAYGPSAEGASSWPEAWALLARSLEQLEDYTAAGLAAAQAQELRKGSLEYQEDVQRITCRMPRLHADALEEGGVAALKHKLAAEAEEAKPEFLKQRPKYYYYYRWMTERITEHCTQLPAPVMDKLLTMDAGELDLLLQHESAIKAKAQHLEDVLQDKGAKYLETYKVPMLTWEEVKALKGPGLVGLGPPGGEPVGLSTGPAGPNMLEGIPEQEFELLEGHSPHKLKQKLEEVSGMSNANSPEGQTFEDLEALE</sequence>
<evidence type="ECO:0000313" key="2">
    <source>
        <dbReference type="EMBL" id="KAK9822056.1"/>
    </source>
</evidence>
<dbReference type="AlphaFoldDB" id="A0AAW1QKP6"/>
<dbReference type="SUPFAM" id="SSF48452">
    <property type="entry name" value="TPR-like"/>
    <property type="match status" value="2"/>
</dbReference>
<dbReference type="Proteomes" id="UP001438707">
    <property type="component" value="Unassembled WGS sequence"/>
</dbReference>
<feature type="compositionally biased region" description="Polar residues" evidence="1">
    <location>
        <begin position="470"/>
        <end position="479"/>
    </location>
</feature>
<dbReference type="InterPro" id="IPR019734">
    <property type="entry name" value="TPR_rpt"/>
</dbReference>
<proteinExistence type="predicted"/>